<dbReference type="Proteomes" id="UP000604481">
    <property type="component" value="Unassembled WGS sequence"/>
</dbReference>
<dbReference type="Pfam" id="PF13672">
    <property type="entry name" value="PP2C_2"/>
    <property type="match status" value="1"/>
</dbReference>
<accession>A0A8J7FNT9</accession>
<dbReference type="InterPro" id="IPR001932">
    <property type="entry name" value="PPM-type_phosphatase-like_dom"/>
</dbReference>
<dbReference type="EMBL" id="JADFUA010000014">
    <property type="protein sequence ID" value="MBE9610830.1"/>
    <property type="molecule type" value="Genomic_DNA"/>
</dbReference>
<dbReference type="RefSeq" id="WP_194117378.1">
    <property type="nucleotide sequence ID" value="NZ_JADFUA010000014.1"/>
</dbReference>
<feature type="domain" description="PPM-type phosphatase" evidence="1">
    <location>
        <begin position="13"/>
        <end position="202"/>
    </location>
</feature>
<keyword evidence="3" id="KW-1185">Reference proteome</keyword>
<evidence type="ECO:0000259" key="1">
    <source>
        <dbReference type="Pfam" id="PF13672"/>
    </source>
</evidence>
<comment type="caution">
    <text evidence="2">The sequence shown here is derived from an EMBL/GenBank/DDBJ whole genome shotgun (WGS) entry which is preliminary data.</text>
</comment>
<dbReference type="AlphaFoldDB" id="A0A8J7FNT9"/>
<organism evidence="2 3">
    <name type="scientific">Chitinilyticum piscinae</name>
    <dbReference type="NCBI Taxonomy" id="2866724"/>
    <lineage>
        <taxon>Bacteria</taxon>
        <taxon>Pseudomonadati</taxon>
        <taxon>Pseudomonadota</taxon>
        <taxon>Betaproteobacteria</taxon>
        <taxon>Neisseriales</taxon>
        <taxon>Chitinibacteraceae</taxon>
        <taxon>Chitinilyticum</taxon>
    </lineage>
</organism>
<name>A0A8J7FNT9_9NEIS</name>
<protein>
    <submittedName>
        <fullName evidence="2">Protein phosphatase 2C domain-containing protein</fullName>
    </submittedName>
</protein>
<sequence length="254" mass="27052">MPSWQGAAATLVGAAHLKHQPPVPCQDAALVMTGKRPAVIVADGAGSARRSHLGSQAVVEGLQRLFQTLGGDYAGLLDPVAAPEEALLRKMALVIVKHALGLLQDLARREDHTVADYRSTLVAAIGGRSRWMWIRVGDGALVVRRNGALELVGEAGKGEFANHTRFIDEALQPDDVQFGLIASHQLEGIAAMSDGTAERLVNLITGDVAGRLGEFMGAAQRNELTGLLLHRFFADVDVWQRTTGDDRALAVLGC</sequence>
<gene>
    <name evidence="2" type="ORF">INR99_15935</name>
</gene>
<evidence type="ECO:0000313" key="3">
    <source>
        <dbReference type="Proteomes" id="UP000604481"/>
    </source>
</evidence>
<evidence type="ECO:0000313" key="2">
    <source>
        <dbReference type="EMBL" id="MBE9610830.1"/>
    </source>
</evidence>
<dbReference type="SUPFAM" id="SSF81606">
    <property type="entry name" value="PP2C-like"/>
    <property type="match status" value="1"/>
</dbReference>
<proteinExistence type="predicted"/>
<dbReference type="Gene3D" id="3.60.40.10">
    <property type="entry name" value="PPM-type phosphatase domain"/>
    <property type="match status" value="1"/>
</dbReference>
<dbReference type="InterPro" id="IPR036457">
    <property type="entry name" value="PPM-type-like_dom_sf"/>
</dbReference>
<reference evidence="2 3" key="1">
    <citation type="submission" date="2020-10" db="EMBL/GenBank/DDBJ databases">
        <title>The genome sequence of Chitinilyticum litopenaei 4Y14.</title>
        <authorList>
            <person name="Liu Y."/>
        </authorList>
    </citation>
    <scope>NUCLEOTIDE SEQUENCE [LARGE SCALE GENOMIC DNA]</scope>
    <source>
        <strain evidence="2 3">4Y14</strain>
    </source>
</reference>